<evidence type="ECO:0000313" key="2">
    <source>
        <dbReference type="Proteomes" id="UP000540698"/>
    </source>
</evidence>
<name>A0A7X6R6S4_9NOCA</name>
<organism evidence="1 2">
    <name type="scientific">Nocardia gamkensis</name>
    <dbReference type="NCBI Taxonomy" id="352869"/>
    <lineage>
        <taxon>Bacteria</taxon>
        <taxon>Bacillati</taxon>
        <taxon>Actinomycetota</taxon>
        <taxon>Actinomycetes</taxon>
        <taxon>Mycobacteriales</taxon>
        <taxon>Nocardiaceae</taxon>
        <taxon>Nocardia</taxon>
    </lineage>
</organism>
<evidence type="ECO:0000313" key="1">
    <source>
        <dbReference type="EMBL" id="NKY30686.1"/>
    </source>
</evidence>
<protein>
    <submittedName>
        <fullName evidence="1">Uncharacterized protein</fullName>
    </submittedName>
</protein>
<reference evidence="1 2" key="1">
    <citation type="submission" date="2020-04" db="EMBL/GenBank/DDBJ databases">
        <title>MicrobeNet Type strains.</title>
        <authorList>
            <person name="Nicholson A.C."/>
        </authorList>
    </citation>
    <scope>NUCLEOTIDE SEQUENCE [LARGE SCALE GENOMIC DNA]</scope>
    <source>
        <strain evidence="1 2">DSM 44956</strain>
    </source>
</reference>
<dbReference type="Proteomes" id="UP000540698">
    <property type="component" value="Unassembled WGS sequence"/>
</dbReference>
<dbReference type="InterPro" id="IPR036689">
    <property type="entry name" value="ESAT-6-like_sf"/>
</dbReference>
<dbReference type="AlphaFoldDB" id="A0A7X6R6S4"/>
<proteinExistence type="predicted"/>
<dbReference type="SUPFAM" id="SSF140453">
    <property type="entry name" value="EsxAB dimer-like"/>
    <property type="match status" value="1"/>
</dbReference>
<dbReference type="EMBL" id="JAAXOS010000020">
    <property type="protein sequence ID" value="NKY30686.1"/>
    <property type="molecule type" value="Genomic_DNA"/>
</dbReference>
<dbReference type="RefSeq" id="WP_062975031.1">
    <property type="nucleotide sequence ID" value="NZ_JAAXOS010000020.1"/>
</dbReference>
<keyword evidence="2" id="KW-1185">Reference proteome</keyword>
<accession>A0A7X6R6S4</accession>
<gene>
    <name evidence="1" type="ORF">HGB38_31405</name>
</gene>
<comment type="caution">
    <text evidence="1">The sequence shown here is derived from an EMBL/GenBank/DDBJ whole genome shotgun (WGS) entry which is preliminary data.</text>
</comment>
<sequence length="101" mass="10919">MALKNDYDAVEGLVIRTDKVLGDMTVDAGERDTLAKLLAQNFQGDAGTSNGDLQTRVKQQIDQYNEALMQLKAATKGVSGIDGQFRVVDQGQASRFSQIGL</sequence>